<gene>
    <name evidence="6" type="ORF">LSAA_541</name>
</gene>
<keyword evidence="2" id="KW-0547">Nucleotide-binding</keyword>
<feature type="compositionally biased region" description="Acidic residues" evidence="5">
    <location>
        <begin position="416"/>
        <end position="426"/>
    </location>
</feature>
<evidence type="ECO:0000256" key="2">
    <source>
        <dbReference type="ARBA" id="ARBA00022741"/>
    </source>
</evidence>
<keyword evidence="6" id="KW-0378">Hydrolase</keyword>
<evidence type="ECO:0000313" key="7">
    <source>
        <dbReference type="Proteomes" id="UP000675881"/>
    </source>
</evidence>
<accession>A0A7R8CG20</accession>
<dbReference type="AlphaFoldDB" id="A0A7R8CG20"/>
<sequence>MNEDSREEVRSPTGRPPSSGPVRKRLKLEEMEDEEEEHRRELYLERQSRLESLISSYRTHMLELHSLTSSSEPFHQYLKSRKAPESVLLRVEKDAPPIPSPELELEMGQQQAEPSVPSPLRTGASPTLIPSPKIRRRPTYQPKANFLSPVKYGENLLRTTPYMATQDSTFPRLVRFTKEQLVDKCKQETWVIKRVQDLIREGLWSSKRLPKVVERHRPRKKSGKKAAAKMLAYSAKEYVEKLQAKRQLLKENEEFRIRRIASFIASEVRSFWIRISQLSEVKLRRQQRIMQHQMLEQQLAYVTQSEEKHQRNDFPVEGSSKDNNCELMSENDDDDESTILEQELYEQRQEEEKNKLFCCSKSGHEVELTKLLSDSQTPLSQILRSDYPGVLSEYLDLYDQLIQDEQAEFSSSDEATSSEDEGDELELMTPPESGNSLEISLDSLLSKNDTSNSINNLRIRDIQTLAEEADRHKPLKSSLRQLEVPHQKVIPFIRGDLRDYQRIGVDWLISMHKSKISGAIADEPRIREKNNDRRFSFVVVF</sequence>
<dbReference type="PANTHER" id="PTHR45685:SF1">
    <property type="entry name" value="HELICASE SRCAP"/>
    <property type="match status" value="1"/>
</dbReference>
<evidence type="ECO:0000256" key="3">
    <source>
        <dbReference type="ARBA" id="ARBA00022806"/>
    </source>
</evidence>
<feature type="region of interest" description="Disordered" evidence="5">
    <location>
        <begin position="1"/>
        <end position="40"/>
    </location>
</feature>
<dbReference type="GO" id="GO:0004386">
    <property type="term" value="F:helicase activity"/>
    <property type="evidence" value="ECO:0007669"/>
    <property type="project" value="UniProtKB-KW"/>
</dbReference>
<evidence type="ECO:0000256" key="1">
    <source>
        <dbReference type="ARBA" id="ARBA00004123"/>
    </source>
</evidence>
<feature type="region of interest" description="Disordered" evidence="5">
    <location>
        <begin position="107"/>
        <end position="136"/>
    </location>
</feature>
<dbReference type="GO" id="GO:0042393">
    <property type="term" value="F:histone binding"/>
    <property type="evidence" value="ECO:0007669"/>
    <property type="project" value="TreeGrafter"/>
</dbReference>
<evidence type="ECO:0000256" key="5">
    <source>
        <dbReference type="SAM" id="MobiDB-lite"/>
    </source>
</evidence>
<keyword evidence="7" id="KW-1185">Reference proteome</keyword>
<organism evidence="6 7">
    <name type="scientific">Lepeophtheirus salmonis</name>
    <name type="common">Salmon louse</name>
    <name type="synonym">Caligus salmonis</name>
    <dbReference type="NCBI Taxonomy" id="72036"/>
    <lineage>
        <taxon>Eukaryota</taxon>
        <taxon>Metazoa</taxon>
        <taxon>Ecdysozoa</taxon>
        <taxon>Arthropoda</taxon>
        <taxon>Crustacea</taxon>
        <taxon>Multicrustacea</taxon>
        <taxon>Hexanauplia</taxon>
        <taxon>Copepoda</taxon>
        <taxon>Siphonostomatoida</taxon>
        <taxon>Caligidae</taxon>
        <taxon>Lepeophtheirus</taxon>
    </lineage>
</organism>
<feature type="region of interest" description="Disordered" evidence="5">
    <location>
        <begin position="408"/>
        <end position="433"/>
    </location>
</feature>
<dbReference type="EC" id="3.6.4.-" evidence="6"/>
<dbReference type="GO" id="GO:0016887">
    <property type="term" value="F:ATP hydrolysis activity"/>
    <property type="evidence" value="ECO:0007669"/>
    <property type="project" value="TreeGrafter"/>
</dbReference>
<protein>
    <submittedName>
        <fullName evidence="6">EP400</fullName>
        <ecNumber evidence="6">3.6.4.-</ecNumber>
    </submittedName>
</protein>
<keyword evidence="3" id="KW-0347">Helicase</keyword>
<dbReference type="GO" id="GO:0006338">
    <property type="term" value="P:chromatin remodeling"/>
    <property type="evidence" value="ECO:0007669"/>
    <property type="project" value="TreeGrafter"/>
</dbReference>
<dbReference type="PANTHER" id="PTHR45685">
    <property type="entry name" value="HELICASE SRCAP-RELATED"/>
    <property type="match status" value="1"/>
</dbReference>
<dbReference type="Proteomes" id="UP000675881">
    <property type="component" value="Chromosome 1"/>
</dbReference>
<name>A0A7R8CG20_LEPSM</name>
<dbReference type="GO" id="GO:0005524">
    <property type="term" value="F:ATP binding"/>
    <property type="evidence" value="ECO:0007669"/>
    <property type="project" value="UniProtKB-KW"/>
</dbReference>
<dbReference type="InterPro" id="IPR050520">
    <property type="entry name" value="INO80/SWR1_helicase"/>
</dbReference>
<dbReference type="GO" id="GO:0000812">
    <property type="term" value="C:Swr1 complex"/>
    <property type="evidence" value="ECO:0007669"/>
    <property type="project" value="TreeGrafter"/>
</dbReference>
<dbReference type="OrthoDB" id="372624at2759"/>
<comment type="subcellular location">
    <subcellularLocation>
        <location evidence="1">Nucleus</location>
    </subcellularLocation>
</comment>
<evidence type="ECO:0000256" key="4">
    <source>
        <dbReference type="ARBA" id="ARBA00022840"/>
    </source>
</evidence>
<reference evidence="6" key="1">
    <citation type="submission" date="2021-02" db="EMBL/GenBank/DDBJ databases">
        <authorList>
            <person name="Bekaert M."/>
        </authorList>
    </citation>
    <scope>NUCLEOTIDE SEQUENCE</scope>
    <source>
        <strain evidence="6">IoA-00</strain>
    </source>
</reference>
<evidence type="ECO:0000313" key="6">
    <source>
        <dbReference type="EMBL" id="CAF2755402.1"/>
    </source>
</evidence>
<dbReference type="EMBL" id="HG994580">
    <property type="protein sequence ID" value="CAF2755402.1"/>
    <property type="molecule type" value="Genomic_DNA"/>
</dbReference>
<dbReference type="GO" id="GO:0003677">
    <property type="term" value="F:DNA binding"/>
    <property type="evidence" value="ECO:0007669"/>
    <property type="project" value="UniProtKB-KW"/>
</dbReference>
<keyword evidence="4" id="KW-0067">ATP-binding</keyword>
<proteinExistence type="predicted"/>